<gene>
    <name evidence="5" type="ORF">EDD74_10741</name>
    <name evidence="4" type="ORF">FAEUMB_16660</name>
</gene>
<dbReference type="Pfam" id="PF00239">
    <property type="entry name" value="Resolvase"/>
    <property type="match status" value="1"/>
</dbReference>
<dbReference type="InterPro" id="IPR050639">
    <property type="entry name" value="SSR_resolvase"/>
</dbReference>
<reference evidence="5 6" key="2">
    <citation type="submission" date="2019-03" db="EMBL/GenBank/DDBJ databases">
        <title>Genomic Encyclopedia of Type Strains, Phase IV (KMG-IV): sequencing the most valuable type-strain genomes for metagenomic binning, comparative biology and taxonomic classification.</title>
        <authorList>
            <person name="Goeker M."/>
        </authorList>
    </citation>
    <scope>NUCLEOTIDE SEQUENCE [LARGE SCALE GENOMIC DNA]</scope>
    <source>
        <strain evidence="5 6">DSM 103426</strain>
    </source>
</reference>
<dbReference type="SMART" id="SM00857">
    <property type="entry name" value="Resolvase"/>
    <property type="match status" value="1"/>
</dbReference>
<evidence type="ECO:0000256" key="1">
    <source>
        <dbReference type="SAM" id="Coils"/>
    </source>
</evidence>
<comment type="caution">
    <text evidence="5">The sequence shown here is derived from an EMBL/GenBank/DDBJ whole genome shotgun (WGS) entry which is preliminary data.</text>
</comment>
<dbReference type="Gene3D" id="3.40.50.1390">
    <property type="entry name" value="Resolvase, N-terminal catalytic domain"/>
    <property type="match status" value="1"/>
</dbReference>
<evidence type="ECO:0000313" key="4">
    <source>
        <dbReference type="EMBL" id="GBU05125.1"/>
    </source>
</evidence>
<evidence type="ECO:0000313" key="6">
    <source>
        <dbReference type="Proteomes" id="UP000294613"/>
    </source>
</evidence>
<dbReference type="Gene3D" id="3.90.1750.20">
    <property type="entry name" value="Putative Large Serine Recombinase, Chain B, Domain 2"/>
    <property type="match status" value="1"/>
</dbReference>
<sequence>MSYLVYLRKSRKDLENPFMTTEEILNRHECILLDLAKKMNLSIGGIYREIVSGDSISARPVMQKLLREVESGMWEGVLVVEVERLARGDTVDQGIVQRTFQYSETLIITPQKTYNPSSESDQTFFEFGLFMSRQEYKTIKRRLKSGVMSAVREGKWPYNSAPYGYRRYKLANQKGWSLEFDDQERPIAELIYHLFCDEKRGLGYISDYLEARNIKSRTGGRFTESFLREFLRNPANDGKVFYGRRKVVTKIVNGSSVRTRPRADEYIEVAGLHDPLIPHDLFLKAQERFRVSTPRNPSSYAVKNPLSGILVCSECGHKLQRRPASTSKRGAPYDVLMCKTRGCPTVGSAVEVIEREVLYALEDIVRGYEADVPSVPSLVPQKEELLHNAILHRTDLNKQQERIYTLLEQGIYSTDVFLDRSKALEKQMQEVDHSIEVLKNELEEEKIKYNNWKSFVPTCKQLLEIYWTLTPDAKNSALKEVIDRIEYKKLTRNPKGMCDVATFELTLYPKIPMKS</sequence>
<dbReference type="Pfam" id="PF07508">
    <property type="entry name" value="Recombinase"/>
    <property type="match status" value="1"/>
</dbReference>
<reference evidence="4 7" key="1">
    <citation type="journal article" date="2018" name="Int. J. Syst. Evol. Microbiol.">
        <title>Draft Genome Sequence of Faecalimonas umbilicata JCM 30896T, an Acetate-Producing Bacterium Isolated from Human Feces.</title>
        <authorList>
            <person name="Sakamoto M."/>
            <person name="Ikeyama N."/>
            <person name="Yuki M."/>
            <person name="Ohkuma M."/>
        </authorList>
    </citation>
    <scope>NUCLEOTIDE SEQUENCE [LARGE SCALE GENOMIC DNA]</scope>
    <source>
        <strain evidence="4 7">EGH7</strain>
    </source>
</reference>
<name>A0A4R3JPK4_9FIRM</name>
<feature type="domain" description="Recombinase" evidence="3">
    <location>
        <begin position="162"/>
        <end position="295"/>
    </location>
</feature>
<evidence type="ECO:0000313" key="7">
    <source>
        <dbReference type="Proteomes" id="UP000702954"/>
    </source>
</evidence>
<dbReference type="PANTHER" id="PTHR30461">
    <property type="entry name" value="DNA-INVERTASE FROM LAMBDOID PROPHAGE"/>
    <property type="match status" value="1"/>
</dbReference>
<feature type="domain" description="Resolvase/invertase-type recombinase catalytic" evidence="2">
    <location>
        <begin position="2"/>
        <end position="154"/>
    </location>
</feature>
<dbReference type="Proteomes" id="UP000702954">
    <property type="component" value="Unassembled WGS sequence"/>
</dbReference>
<evidence type="ECO:0000313" key="5">
    <source>
        <dbReference type="EMBL" id="TCS68650.1"/>
    </source>
</evidence>
<organism evidence="5 6">
    <name type="scientific">Faecalimonas umbilicata</name>
    <dbReference type="NCBI Taxonomy" id="1912855"/>
    <lineage>
        <taxon>Bacteria</taxon>
        <taxon>Bacillati</taxon>
        <taxon>Bacillota</taxon>
        <taxon>Clostridia</taxon>
        <taxon>Lachnospirales</taxon>
        <taxon>Lachnospiraceae</taxon>
        <taxon>Faecalimonas</taxon>
    </lineage>
</organism>
<dbReference type="GO" id="GO:0003677">
    <property type="term" value="F:DNA binding"/>
    <property type="evidence" value="ECO:0007669"/>
    <property type="project" value="InterPro"/>
</dbReference>
<dbReference type="Pfam" id="PF13408">
    <property type="entry name" value="Zn_ribbon_recom"/>
    <property type="match status" value="1"/>
</dbReference>
<dbReference type="PROSITE" id="PS51737">
    <property type="entry name" value="RECOMBINASE_DNA_BIND"/>
    <property type="match status" value="1"/>
</dbReference>
<dbReference type="Proteomes" id="UP000294613">
    <property type="component" value="Unassembled WGS sequence"/>
</dbReference>
<dbReference type="GO" id="GO:0000150">
    <property type="term" value="F:DNA strand exchange activity"/>
    <property type="evidence" value="ECO:0007669"/>
    <property type="project" value="InterPro"/>
</dbReference>
<dbReference type="EMBL" id="BHEO01000008">
    <property type="protein sequence ID" value="GBU05125.1"/>
    <property type="molecule type" value="Genomic_DNA"/>
</dbReference>
<dbReference type="AlphaFoldDB" id="A0A4R3JPK4"/>
<dbReference type="InterPro" id="IPR006119">
    <property type="entry name" value="Resolv_N"/>
</dbReference>
<dbReference type="InterPro" id="IPR025827">
    <property type="entry name" value="Zn_ribbon_recom_dom"/>
</dbReference>
<keyword evidence="1" id="KW-0175">Coiled coil</keyword>
<feature type="coiled-coil region" evidence="1">
    <location>
        <begin position="421"/>
        <end position="448"/>
    </location>
</feature>
<dbReference type="InterPro" id="IPR011109">
    <property type="entry name" value="DNA_bind_recombinase_dom"/>
</dbReference>
<dbReference type="RefSeq" id="WP_116441682.1">
    <property type="nucleotide sequence ID" value="NZ_BHEO01000008.1"/>
</dbReference>
<dbReference type="InterPro" id="IPR038109">
    <property type="entry name" value="DNA_bind_recomb_sf"/>
</dbReference>
<dbReference type="EMBL" id="SLZV01000007">
    <property type="protein sequence ID" value="TCS68650.1"/>
    <property type="molecule type" value="Genomic_DNA"/>
</dbReference>
<dbReference type="PROSITE" id="PS51736">
    <property type="entry name" value="RECOMBINASES_3"/>
    <property type="match status" value="1"/>
</dbReference>
<dbReference type="SUPFAM" id="SSF53041">
    <property type="entry name" value="Resolvase-like"/>
    <property type="match status" value="1"/>
</dbReference>
<protein>
    <submittedName>
        <fullName evidence="5">DNA invertase Pin-like site-specific DNA recombinase</fullName>
    </submittedName>
    <submittedName>
        <fullName evidence="4">Serine recombinase</fullName>
    </submittedName>
</protein>
<dbReference type="CDD" id="cd00338">
    <property type="entry name" value="Ser_Recombinase"/>
    <property type="match status" value="1"/>
</dbReference>
<dbReference type="InterPro" id="IPR036162">
    <property type="entry name" value="Resolvase-like_N_sf"/>
</dbReference>
<dbReference type="PANTHER" id="PTHR30461:SF23">
    <property type="entry name" value="DNA RECOMBINASE-RELATED"/>
    <property type="match status" value="1"/>
</dbReference>
<accession>A0A4R3JPK4</accession>
<evidence type="ECO:0000259" key="2">
    <source>
        <dbReference type="PROSITE" id="PS51736"/>
    </source>
</evidence>
<evidence type="ECO:0000259" key="3">
    <source>
        <dbReference type="PROSITE" id="PS51737"/>
    </source>
</evidence>
<keyword evidence="7" id="KW-1185">Reference proteome</keyword>
<proteinExistence type="predicted"/>